<keyword evidence="7 9" id="KW-0472">Membrane</keyword>
<feature type="transmembrane region" description="Helical" evidence="9">
    <location>
        <begin position="69"/>
        <end position="88"/>
    </location>
</feature>
<evidence type="ECO:0000256" key="9">
    <source>
        <dbReference type="SAM" id="Phobius"/>
    </source>
</evidence>
<feature type="domain" description="Iron dependent repressor metal binding and dimerisation" evidence="10">
    <location>
        <begin position="356"/>
        <end position="425"/>
    </location>
</feature>
<dbReference type="EMBL" id="JANWGH010000001">
    <property type="protein sequence ID" value="MCS5489423.1"/>
    <property type="molecule type" value="Genomic_DNA"/>
</dbReference>
<accession>A0ABT2G2C4</accession>
<evidence type="ECO:0000256" key="8">
    <source>
        <dbReference type="RuleBase" id="RU003943"/>
    </source>
</evidence>
<evidence type="ECO:0000256" key="2">
    <source>
        <dbReference type="ARBA" id="ARBA00008034"/>
    </source>
</evidence>
<dbReference type="InterPro" id="IPR036388">
    <property type="entry name" value="WH-like_DNA-bd_sf"/>
</dbReference>
<comment type="similarity">
    <text evidence="2 8">Belongs to the ABC-3 integral membrane protein family.</text>
</comment>
<feature type="transmembrane region" description="Helical" evidence="9">
    <location>
        <begin position="12"/>
        <end position="37"/>
    </location>
</feature>
<dbReference type="SUPFAM" id="SSF47979">
    <property type="entry name" value="Iron-dependent repressor protein, dimerization domain"/>
    <property type="match status" value="1"/>
</dbReference>
<dbReference type="RefSeq" id="WP_259413089.1">
    <property type="nucleotide sequence ID" value="NZ_JANWGH010000001.1"/>
</dbReference>
<dbReference type="Gene3D" id="1.10.10.10">
    <property type="entry name" value="Winged helix-like DNA-binding domain superfamily/Winged helix DNA-binding domain"/>
    <property type="match status" value="1"/>
</dbReference>
<proteinExistence type="inferred from homology"/>
<evidence type="ECO:0000259" key="10">
    <source>
        <dbReference type="Pfam" id="PF02742"/>
    </source>
</evidence>
<comment type="caution">
    <text evidence="11">The sequence shown here is derived from an EMBL/GenBank/DDBJ whole genome shotgun (WGS) entry which is preliminary data.</text>
</comment>
<dbReference type="Pfam" id="PF00950">
    <property type="entry name" value="ABC-3"/>
    <property type="match status" value="1"/>
</dbReference>
<dbReference type="CDD" id="cd06550">
    <property type="entry name" value="TM_ABC_iron-siderophores_like"/>
    <property type="match status" value="1"/>
</dbReference>
<evidence type="ECO:0000256" key="7">
    <source>
        <dbReference type="ARBA" id="ARBA00023136"/>
    </source>
</evidence>
<keyword evidence="12" id="KW-1185">Reference proteome</keyword>
<gene>
    <name evidence="11" type="ORF">NY014_03220</name>
</gene>
<keyword evidence="4" id="KW-1003">Cell membrane</keyword>
<dbReference type="PANTHER" id="PTHR30477:SF3">
    <property type="entry name" value="METAL TRANSPORT SYSTEM MEMBRANE PROTEIN CT_069-RELATED"/>
    <property type="match status" value="1"/>
</dbReference>
<dbReference type="InterPro" id="IPR001367">
    <property type="entry name" value="Fe_dep_repressor"/>
</dbReference>
<keyword evidence="6 9" id="KW-1133">Transmembrane helix</keyword>
<feature type="transmembrane region" description="Helical" evidence="9">
    <location>
        <begin position="43"/>
        <end position="62"/>
    </location>
</feature>
<evidence type="ECO:0000256" key="3">
    <source>
        <dbReference type="ARBA" id="ARBA00022448"/>
    </source>
</evidence>
<feature type="transmembrane region" description="Helical" evidence="9">
    <location>
        <begin position="189"/>
        <end position="220"/>
    </location>
</feature>
<feature type="transmembrane region" description="Helical" evidence="9">
    <location>
        <begin position="232"/>
        <end position="254"/>
    </location>
</feature>
<dbReference type="InterPro" id="IPR001626">
    <property type="entry name" value="ABC_TroCD"/>
</dbReference>
<evidence type="ECO:0000256" key="6">
    <source>
        <dbReference type="ARBA" id="ARBA00022989"/>
    </source>
</evidence>
<keyword evidence="5 8" id="KW-0812">Transmembrane</keyword>
<reference evidence="11 12" key="1">
    <citation type="submission" date="2022-08" db="EMBL/GenBank/DDBJ databases">
        <title>Algoriphagus sp. CAU 1643 isolated from mud.</title>
        <authorList>
            <person name="Kim W."/>
        </authorList>
    </citation>
    <scope>NUCLEOTIDE SEQUENCE [LARGE SCALE GENOMIC DNA]</scope>
    <source>
        <strain evidence="11 12">CAU 1643</strain>
    </source>
</reference>
<evidence type="ECO:0000256" key="1">
    <source>
        <dbReference type="ARBA" id="ARBA00004651"/>
    </source>
</evidence>
<protein>
    <submittedName>
        <fullName evidence="11">Metal ABC transporter permease</fullName>
    </submittedName>
</protein>
<keyword evidence="3 8" id="KW-0813">Transport</keyword>
<dbReference type="Gene3D" id="1.10.3470.10">
    <property type="entry name" value="ABC transporter involved in vitamin B12 uptake, BtuC"/>
    <property type="match status" value="1"/>
</dbReference>
<sequence length="430" mass="47976">MEDFLYFFSFQDASIAFVVLGITLLGIGSAFVGTFSFLDNKALLGDAISHAILPGICLGFMLAGEKNPFFIVGGAIASGGLATYLTSWLKDNTKLSEDSIIAVVLSVFFGIGIVFLTIIQKSGNPEMAGLNQFIFGNAIGIVERDLWIYGGLSIGIIGVLVFMLKEFQILVFNPDFGKALGLPMHHIRLVFNILIILAVVIGIQAIGVVLMAALLITPGAAARFWTDRLKTLLILAAVFAIISGIFGTYISYTLPQMPTGPWVVVILSFIALLSFLFAPKKGILFRFYHRKKYIDKTQRDHVLKSIYKAEELGKPALSLEELTHIYPHQKQAIKNSIKELEKEGQLFINQNLIKLTKPGKMEAKRIVRLHRLWELYLNEYMNIAPDHVHESAEKLEHLLTPELEALLETRLNFPRLDPHQETIPRDHDDI</sequence>
<dbReference type="InterPro" id="IPR036421">
    <property type="entry name" value="Fe_dep_repressor_sf"/>
</dbReference>
<feature type="transmembrane region" description="Helical" evidence="9">
    <location>
        <begin position="100"/>
        <end position="119"/>
    </location>
</feature>
<feature type="transmembrane region" description="Helical" evidence="9">
    <location>
        <begin position="146"/>
        <end position="164"/>
    </location>
</feature>
<name>A0ABT2G2C4_9BACT</name>
<dbReference type="Proteomes" id="UP001206788">
    <property type="component" value="Unassembled WGS sequence"/>
</dbReference>
<dbReference type="PANTHER" id="PTHR30477">
    <property type="entry name" value="ABC-TRANSPORTER METAL-BINDING PROTEIN"/>
    <property type="match status" value="1"/>
</dbReference>
<dbReference type="InterPro" id="IPR037294">
    <property type="entry name" value="ABC_BtuC-like"/>
</dbReference>
<evidence type="ECO:0000256" key="5">
    <source>
        <dbReference type="ARBA" id="ARBA00022692"/>
    </source>
</evidence>
<dbReference type="InterPro" id="IPR022689">
    <property type="entry name" value="Iron_dep_repressor"/>
</dbReference>
<evidence type="ECO:0000313" key="11">
    <source>
        <dbReference type="EMBL" id="MCS5489423.1"/>
    </source>
</evidence>
<evidence type="ECO:0000256" key="4">
    <source>
        <dbReference type="ARBA" id="ARBA00022475"/>
    </source>
</evidence>
<evidence type="ECO:0000313" key="12">
    <source>
        <dbReference type="Proteomes" id="UP001206788"/>
    </source>
</evidence>
<dbReference type="SUPFAM" id="SSF81345">
    <property type="entry name" value="ABC transporter involved in vitamin B12 uptake, BtuC"/>
    <property type="match status" value="1"/>
</dbReference>
<comment type="subcellular location">
    <subcellularLocation>
        <location evidence="1 8">Cell membrane</location>
        <topology evidence="1 8">Multi-pass membrane protein</topology>
    </subcellularLocation>
</comment>
<feature type="transmembrane region" description="Helical" evidence="9">
    <location>
        <begin position="260"/>
        <end position="278"/>
    </location>
</feature>
<organism evidence="11 12">
    <name type="scientific">Algoriphagus limi</name>
    <dbReference type="NCBI Taxonomy" id="2975273"/>
    <lineage>
        <taxon>Bacteria</taxon>
        <taxon>Pseudomonadati</taxon>
        <taxon>Bacteroidota</taxon>
        <taxon>Cytophagia</taxon>
        <taxon>Cytophagales</taxon>
        <taxon>Cyclobacteriaceae</taxon>
        <taxon>Algoriphagus</taxon>
    </lineage>
</organism>
<dbReference type="Pfam" id="PF02742">
    <property type="entry name" value="Fe_dep_repr_C"/>
    <property type="match status" value="1"/>
</dbReference>
<dbReference type="SMART" id="SM00529">
    <property type="entry name" value="HTH_DTXR"/>
    <property type="match status" value="1"/>
</dbReference>